<dbReference type="EMBL" id="CH690566">
    <property type="protein sequence ID" value="EDW29857.1"/>
    <property type="molecule type" value="Genomic_DNA"/>
</dbReference>
<dbReference type="HOGENOM" id="CLU_018687_1_0_1"/>
<reference evidence="1 2" key="1">
    <citation type="journal article" date="2007" name="Nature">
        <title>Evolution of genes and genomes on the Drosophila phylogeny.</title>
        <authorList>
            <consortium name="Drosophila 12 Genomes Consortium"/>
            <person name="Clark A.G."/>
            <person name="Eisen M.B."/>
            <person name="Smith D.R."/>
            <person name="Bergman C.M."/>
            <person name="Oliver B."/>
            <person name="Markow T.A."/>
            <person name="Kaufman T.C."/>
            <person name="Kellis M."/>
            <person name="Gelbart W."/>
            <person name="Iyer V.N."/>
            <person name="Pollard D.A."/>
            <person name="Sackton T.B."/>
            <person name="Larracuente A.M."/>
            <person name="Singh N.D."/>
            <person name="Abad J.P."/>
            <person name="Abt D.N."/>
            <person name="Adryan B."/>
            <person name="Aguade M."/>
            <person name="Akashi H."/>
            <person name="Anderson W.W."/>
            <person name="Aquadro C.F."/>
            <person name="Ardell D.H."/>
            <person name="Arguello R."/>
            <person name="Artieri C.G."/>
            <person name="Barbash D.A."/>
            <person name="Barker D."/>
            <person name="Barsanti P."/>
            <person name="Batterham P."/>
            <person name="Batzoglou S."/>
            <person name="Begun D."/>
            <person name="Bhutkar A."/>
            <person name="Blanco E."/>
            <person name="Bosak S.A."/>
            <person name="Bradley R.K."/>
            <person name="Brand A.D."/>
            <person name="Brent M.R."/>
            <person name="Brooks A.N."/>
            <person name="Brown R.H."/>
            <person name="Butlin R.K."/>
            <person name="Caggese C."/>
            <person name="Calvi B.R."/>
            <person name="Bernardo de Carvalho A."/>
            <person name="Caspi A."/>
            <person name="Castrezana S."/>
            <person name="Celniker S.E."/>
            <person name="Chang J.L."/>
            <person name="Chapple C."/>
            <person name="Chatterji S."/>
            <person name="Chinwalla A."/>
            <person name="Civetta A."/>
            <person name="Clifton S.W."/>
            <person name="Comeron J.M."/>
            <person name="Costello J.C."/>
            <person name="Coyne J.A."/>
            <person name="Daub J."/>
            <person name="David R.G."/>
            <person name="Delcher A.L."/>
            <person name="Delehaunty K."/>
            <person name="Do C.B."/>
            <person name="Ebling H."/>
            <person name="Edwards K."/>
            <person name="Eickbush T."/>
            <person name="Evans J.D."/>
            <person name="Filipski A."/>
            <person name="Findeiss S."/>
            <person name="Freyhult E."/>
            <person name="Fulton L."/>
            <person name="Fulton R."/>
            <person name="Garcia A.C."/>
            <person name="Gardiner A."/>
            <person name="Garfield D.A."/>
            <person name="Garvin B.E."/>
            <person name="Gibson G."/>
            <person name="Gilbert D."/>
            <person name="Gnerre S."/>
            <person name="Godfrey J."/>
            <person name="Good R."/>
            <person name="Gotea V."/>
            <person name="Gravely B."/>
            <person name="Greenberg A.J."/>
            <person name="Griffiths-Jones S."/>
            <person name="Gross S."/>
            <person name="Guigo R."/>
            <person name="Gustafson E.A."/>
            <person name="Haerty W."/>
            <person name="Hahn M.W."/>
            <person name="Halligan D.L."/>
            <person name="Halpern A.L."/>
            <person name="Halter G.M."/>
            <person name="Han M.V."/>
            <person name="Heger A."/>
            <person name="Hillier L."/>
            <person name="Hinrichs A.S."/>
            <person name="Holmes I."/>
            <person name="Hoskins R.A."/>
            <person name="Hubisz M.J."/>
            <person name="Hultmark D."/>
            <person name="Huntley M.A."/>
            <person name="Jaffe D.B."/>
            <person name="Jagadeeshan S."/>
            <person name="Jeck W.R."/>
            <person name="Johnson J."/>
            <person name="Jones C.D."/>
            <person name="Jordan W.C."/>
            <person name="Karpen G.H."/>
            <person name="Kataoka E."/>
            <person name="Keightley P.D."/>
            <person name="Kheradpour P."/>
            <person name="Kirkness E.F."/>
            <person name="Koerich L.B."/>
            <person name="Kristiansen K."/>
            <person name="Kudrna D."/>
            <person name="Kulathinal R.J."/>
            <person name="Kumar S."/>
            <person name="Kwok R."/>
            <person name="Lander E."/>
            <person name="Langley C.H."/>
            <person name="Lapoint R."/>
            <person name="Lazzaro B.P."/>
            <person name="Lee S.J."/>
            <person name="Levesque L."/>
            <person name="Li R."/>
            <person name="Lin C.F."/>
            <person name="Lin M.F."/>
            <person name="Lindblad-Toh K."/>
            <person name="Llopart A."/>
            <person name="Long M."/>
            <person name="Low L."/>
            <person name="Lozovsky E."/>
            <person name="Lu J."/>
            <person name="Luo M."/>
            <person name="Machado C.A."/>
            <person name="Makalowski W."/>
            <person name="Marzo M."/>
            <person name="Matsuda M."/>
            <person name="Matzkin L."/>
            <person name="McAllister B."/>
            <person name="McBride C.S."/>
            <person name="McKernan B."/>
            <person name="McKernan K."/>
            <person name="Mendez-Lago M."/>
            <person name="Minx P."/>
            <person name="Mollenhauer M.U."/>
            <person name="Montooth K."/>
            <person name="Mount S.M."/>
            <person name="Mu X."/>
            <person name="Myers E."/>
            <person name="Negre B."/>
            <person name="Newfeld S."/>
            <person name="Nielsen R."/>
            <person name="Noor M.A."/>
            <person name="O'Grady P."/>
            <person name="Pachter L."/>
            <person name="Papaceit M."/>
            <person name="Parisi M.J."/>
            <person name="Parisi M."/>
            <person name="Parts L."/>
            <person name="Pedersen J.S."/>
            <person name="Pesole G."/>
            <person name="Phillippy A.M."/>
            <person name="Ponting C.P."/>
            <person name="Pop M."/>
            <person name="Porcelli D."/>
            <person name="Powell J.R."/>
            <person name="Prohaska S."/>
            <person name="Pruitt K."/>
            <person name="Puig M."/>
            <person name="Quesneville H."/>
            <person name="Ram K.R."/>
            <person name="Rand D."/>
            <person name="Rasmussen M.D."/>
            <person name="Reed L.K."/>
            <person name="Reenan R."/>
            <person name="Reily A."/>
            <person name="Remington K.A."/>
            <person name="Rieger T.T."/>
            <person name="Ritchie M.G."/>
            <person name="Robin C."/>
            <person name="Rogers Y.H."/>
            <person name="Rohde C."/>
            <person name="Rozas J."/>
            <person name="Rubenfield M.J."/>
            <person name="Ruiz A."/>
            <person name="Russo S."/>
            <person name="Salzberg S.L."/>
            <person name="Sanchez-Gracia A."/>
            <person name="Saranga D.J."/>
            <person name="Sato H."/>
            <person name="Schaeffer S.W."/>
            <person name="Schatz M.C."/>
            <person name="Schlenke T."/>
            <person name="Schwartz R."/>
            <person name="Segarra C."/>
            <person name="Singh R.S."/>
            <person name="Sirot L."/>
            <person name="Sirota M."/>
            <person name="Sisneros N.B."/>
            <person name="Smith C.D."/>
            <person name="Smith T.F."/>
            <person name="Spieth J."/>
            <person name="Stage D.E."/>
            <person name="Stark A."/>
            <person name="Stephan W."/>
            <person name="Strausberg R.L."/>
            <person name="Strempel S."/>
            <person name="Sturgill D."/>
            <person name="Sutton G."/>
            <person name="Sutton G.G."/>
            <person name="Tao W."/>
            <person name="Teichmann S."/>
            <person name="Tobari Y.N."/>
            <person name="Tomimura Y."/>
            <person name="Tsolas J.M."/>
            <person name="Valente V.L."/>
            <person name="Venter E."/>
            <person name="Venter J.C."/>
            <person name="Vicario S."/>
            <person name="Vieira F.G."/>
            <person name="Vilella A.J."/>
            <person name="Villasante A."/>
            <person name="Walenz B."/>
            <person name="Wang J."/>
            <person name="Wasserman M."/>
            <person name="Watts T."/>
            <person name="Wilson D."/>
            <person name="Wilson R.K."/>
            <person name="Wing R.A."/>
            <person name="Wolfner M.F."/>
            <person name="Wong A."/>
            <person name="Wong G.K."/>
            <person name="Wu C.I."/>
            <person name="Wu G."/>
            <person name="Yamamoto D."/>
            <person name="Yang H.P."/>
            <person name="Yang S.P."/>
            <person name="Yorke J.A."/>
            <person name="Yoshida K."/>
            <person name="Zdobnov E."/>
            <person name="Zhang P."/>
            <person name="Zhang Y."/>
            <person name="Zimin A.V."/>
            <person name="Baldwin J."/>
            <person name="Abdouelleil A."/>
            <person name="Abdulkadir J."/>
            <person name="Abebe A."/>
            <person name="Abera B."/>
            <person name="Abreu J."/>
            <person name="Acer S.C."/>
            <person name="Aftuck L."/>
            <person name="Alexander A."/>
            <person name="An P."/>
            <person name="Anderson E."/>
            <person name="Anderson S."/>
            <person name="Arachi H."/>
            <person name="Azer M."/>
            <person name="Bachantsang P."/>
            <person name="Barry A."/>
            <person name="Bayul T."/>
            <person name="Berlin A."/>
            <person name="Bessette D."/>
            <person name="Bloom T."/>
            <person name="Blye J."/>
            <person name="Boguslavskiy L."/>
            <person name="Bonnet C."/>
            <person name="Boukhgalter B."/>
            <person name="Bourzgui I."/>
            <person name="Brown A."/>
            <person name="Cahill P."/>
            <person name="Channer S."/>
            <person name="Cheshatsang Y."/>
            <person name="Chuda L."/>
            <person name="Citroen M."/>
            <person name="Collymore A."/>
            <person name="Cooke P."/>
            <person name="Costello M."/>
            <person name="D'Aco K."/>
            <person name="Daza R."/>
            <person name="De Haan G."/>
            <person name="DeGray S."/>
            <person name="DeMaso C."/>
            <person name="Dhargay N."/>
            <person name="Dooley K."/>
            <person name="Dooley E."/>
            <person name="Doricent M."/>
            <person name="Dorje P."/>
            <person name="Dorjee K."/>
            <person name="Dupes A."/>
            <person name="Elong R."/>
            <person name="Falk J."/>
            <person name="Farina A."/>
            <person name="Faro S."/>
            <person name="Ferguson D."/>
            <person name="Fisher S."/>
            <person name="Foley C.D."/>
            <person name="Franke A."/>
            <person name="Friedrich D."/>
            <person name="Gadbois L."/>
            <person name="Gearin G."/>
            <person name="Gearin C.R."/>
            <person name="Giannoukos G."/>
            <person name="Goode T."/>
            <person name="Graham J."/>
            <person name="Grandbois E."/>
            <person name="Grewal S."/>
            <person name="Gyaltsen K."/>
            <person name="Hafez N."/>
            <person name="Hagos B."/>
            <person name="Hall J."/>
            <person name="Henson C."/>
            <person name="Hollinger A."/>
            <person name="Honan T."/>
            <person name="Huard M.D."/>
            <person name="Hughes L."/>
            <person name="Hurhula B."/>
            <person name="Husby M.E."/>
            <person name="Kamat A."/>
            <person name="Kanga B."/>
            <person name="Kashin S."/>
            <person name="Khazanovich D."/>
            <person name="Kisner P."/>
            <person name="Lance K."/>
            <person name="Lara M."/>
            <person name="Lee W."/>
            <person name="Lennon N."/>
            <person name="Letendre F."/>
            <person name="LeVine R."/>
            <person name="Lipovsky A."/>
            <person name="Liu X."/>
            <person name="Liu J."/>
            <person name="Liu S."/>
            <person name="Lokyitsang T."/>
            <person name="Lokyitsang Y."/>
            <person name="Lubonja R."/>
            <person name="Lui A."/>
            <person name="MacDonald P."/>
            <person name="Magnisalis V."/>
            <person name="Maru K."/>
            <person name="Matthews C."/>
            <person name="McCusker W."/>
            <person name="McDonough S."/>
            <person name="Mehta T."/>
            <person name="Meldrim J."/>
            <person name="Meneus L."/>
            <person name="Mihai O."/>
            <person name="Mihalev A."/>
            <person name="Mihova T."/>
            <person name="Mittelman R."/>
            <person name="Mlenga V."/>
            <person name="Montmayeur A."/>
            <person name="Mulrain L."/>
            <person name="Navidi A."/>
            <person name="Naylor J."/>
            <person name="Negash T."/>
            <person name="Nguyen T."/>
            <person name="Nguyen N."/>
            <person name="Nicol R."/>
            <person name="Norbu C."/>
            <person name="Norbu N."/>
            <person name="Novod N."/>
            <person name="O'Neill B."/>
            <person name="Osman S."/>
            <person name="Markiewicz E."/>
            <person name="Oyono O.L."/>
            <person name="Patti C."/>
            <person name="Phunkhang P."/>
            <person name="Pierre F."/>
            <person name="Priest M."/>
            <person name="Raghuraman S."/>
            <person name="Rege F."/>
            <person name="Reyes R."/>
            <person name="Rise C."/>
            <person name="Rogov P."/>
            <person name="Ross K."/>
            <person name="Ryan E."/>
            <person name="Settipalli S."/>
            <person name="Shea T."/>
            <person name="Sherpa N."/>
            <person name="Shi L."/>
            <person name="Shih D."/>
            <person name="Sparrow T."/>
            <person name="Spaulding J."/>
            <person name="Stalker J."/>
            <person name="Stange-Thomann N."/>
            <person name="Stavropoulos S."/>
            <person name="Stone C."/>
            <person name="Strader C."/>
            <person name="Tesfaye S."/>
            <person name="Thomson T."/>
            <person name="Thoulutsang Y."/>
            <person name="Thoulutsang D."/>
            <person name="Topham K."/>
            <person name="Topping I."/>
            <person name="Tsamla T."/>
            <person name="Vassiliev H."/>
            <person name="Vo A."/>
            <person name="Wangchuk T."/>
            <person name="Wangdi T."/>
            <person name="Weiand M."/>
            <person name="Wilkinson J."/>
            <person name="Wilson A."/>
            <person name="Yadav S."/>
            <person name="Young G."/>
            <person name="Yu Q."/>
            <person name="Zembek L."/>
            <person name="Zhong D."/>
            <person name="Zimmer A."/>
            <person name="Zwirko Z."/>
            <person name="Jaffe D.B."/>
            <person name="Alvarez P."/>
            <person name="Brockman W."/>
            <person name="Butler J."/>
            <person name="Chin C."/>
            <person name="Gnerre S."/>
            <person name="Grabherr M."/>
            <person name="Kleber M."/>
            <person name="Mauceli E."/>
            <person name="MacCallum I."/>
        </authorList>
    </citation>
    <scope>NUCLEOTIDE SEQUENCE [LARGE SCALE GENOMIC DNA]</scope>
    <source>
        <strain evidence="2">MSH-3 / Tucson 14011-0111.49</strain>
    </source>
</reference>
<sequence length="119" mass="13333">MSIFKARWKLLLGYLGPRRSSWTTTLAQKRALYQQFIEELVLPPGHSCNGAGEGDGDGDVAVDSRGVGLQDHPLSEGPESAWNTFFNDMAWVTYRARMRLCFRERLCLVCEAAAKLSTH</sequence>
<protein>
    <submittedName>
        <fullName evidence="1">GL20953</fullName>
    </submittedName>
</protein>
<gene>
    <name evidence="1" type="primary">Dper\GL20953</name>
    <name evidence="1" type="ORF">Dper_GL20953</name>
</gene>
<organism evidence="2">
    <name type="scientific">Drosophila persimilis</name>
    <name type="common">Fruit fly</name>
    <dbReference type="NCBI Taxonomy" id="7234"/>
    <lineage>
        <taxon>Eukaryota</taxon>
        <taxon>Metazoa</taxon>
        <taxon>Ecdysozoa</taxon>
        <taxon>Arthropoda</taxon>
        <taxon>Hexapoda</taxon>
        <taxon>Insecta</taxon>
        <taxon>Pterygota</taxon>
        <taxon>Neoptera</taxon>
        <taxon>Endopterygota</taxon>
        <taxon>Diptera</taxon>
        <taxon>Brachycera</taxon>
        <taxon>Muscomorpha</taxon>
        <taxon>Ephydroidea</taxon>
        <taxon>Drosophilidae</taxon>
        <taxon>Drosophila</taxon>
        <taxon>Sophophora</taxon>
    </lineage>
</organism>
<accession>B4IR35</accession>
<evidence type="ECO:0000313" key="2">
    <source>
        <dbReference type="Proteomes" id="UP000008744"/>
    </source>
</evidence>
<dbReference type="PhylomeDB" id="B4IR35"/>
<keyword evidence="2" id="KW-1185">Reference proteome</keyword>
<dbReference type="Proteomes" id="UP000008744">
    <property type="component" value="Unassembled WGS sequence"/>
</dbReference>
<name>B4IR35_DROPE</name>
<dbReference type="eggNOG" id="KOG4567">
    <property type="taxonomic scope" value="Eukaryota"/>
</dbReference>
<evidence type="ECO:0000313" key="1">
    <source>
        <dbReference type="EMBL" id="EDW29857.1"/>
    </source>
</evidence>
<dbReference type="AlphaFoldDB" id="B4IR35"/>
<proteinExistence type="predicted"/>